<dbReference type="KEGG" id="nia:A8C56_12525"/>
<evidence type="ECO:0000313" key="2">
    <source>
        <dbReference type="EMBL" id="ANH81699.1"/>
    </source>
</evidence>
<organism evidence="2 3">
    <name type="scientific">Niabella ginsenosidivorans</name>
    <dbReference type="NCBI Taxonomy" id="1176587"/>
    <lineage>
        <taxon>Bacteria</taxon>
        <taxon>Pseudomonadati</taxon>
        <taxon>Bacteroidota</taxon>
        <taxon>Chitinophagia</taxon>
        <taxon>Chitinophagales</taxon>
        <taxon>Chitinophagaceae</taxon>
        <taxon>Niabella</taxon>
    </lineage>
</organism>
<dbReference type="STRING" id="1176587.A8C56_12525"/>
<reference evidence="2 3" key="1">
    <citation type="submission" date="2016-05" db="EMBL/GenBank/DDBJ databases">
        <title>Niabella ginsenosidivorans BS26 whole genome sequencing.</title>
        <authorList>
            <person name="Im W.T."/>
            <person name="Siddiqi M.Z."/>
        </authorList>
    </citation>
    <scope>NUCLEOTIDE SEQUENCE [LARGE SCALE GENOMIC DNA]</scope>
    <source>
        <strain evidence="2 3">BS26</strain>
    </source>
</reference>
<dbReference type="RefSeq" id="WP_067756511.1">
    <property type="nucleotide sequence ID" value="NZ_CP015772.1"/>
</dbReference>
<sequence>MKKWWMVIVVMFLCLAGSVRVSAQETELAQLALNIEKLAQFKQILSDLKKGYEILTGGYNTIKNISEGNFKLHQVFLDGLMEVSPAVRKYKRVGDIIDYQLRLVKEYKSAFSRFKQSGQFLDGEINYIGKVYGKLVNESLENLDDLLVVITANKLRMSDEERLSAIDDIYKDMADKLSFLRRFNNQTQVLALQRAKENKDVKVMKELYDEP</sequence>
<feature type="signal peptide" evidence="1">
    <location>
        <begin position="1"/>
        <end position="23"/>
    </location>
</feature>
<dbReference type="OrthoDB" id="826958at2"/>
<keyword evidence="3" id="KW-1185">Reference proteome</keyword>
<evidence type="ECO:0000313" key="3">
    <source>
        <dbReference type="Proteomes" id="UP000077667"/>
    </source>
</evidence>
<keyword evidence="1" id="KW-0732">Signal</keyword>
<dbReference type="AlphaFoldDB" id="A0A1A9I3R9"/>
<feature type="chain" id="PRO_5008389802" description="TerB family tellurite resistance protein" evidence="1">
    <location>
        <begin position="24"/>
        <end position="211"/>
    </location>
</feature>
<protein>
    <recommendedName>
        <fullName evidence="4">TerB family tellurite resistance protein</fullName>
    </recommendedName>
</protein>
<accession>A0A1A9I3R9</accession>
<evidence type="ECO:0000256" key="1">
    <source>
        <dbReference type="SAM" id="SignalP"/>
    </source>
</evidence>
<name>A0A1A9I3R9_9BACT</name>
<proteinExistence type="predicted"/>
<dbReference type="Proteomes" id="UP000077667">
    <property type="component" value="Chromosome"/>
</dbReference>
<dbReference type="EMBL" id="CP015772">
    <property type="protein sequence ID" value="ANH81699.1"/>
    <property type="molecule type" value="Genomic_DNA"/>
</dbReference>
<gene>
    <name evidence="2" type="ORF">A8C56_12525</name>
</gene>
<evidence type="ECO:0008006" key="4">
    <source>
        <dbReference type="Google" id="ProtNLM"/>
    </source>
</evidence>